<sequence>MTKPPTTYSEWVTLLHQFGDGNNSVLDNMNLGTFIIDSGTANRFYTKTEEVYKKRKQNWLDKFQRYFELQNLKTEDDFEIALRNGKQNLNALSDFVKIKSFPDALKKTLQKDLEDFITEIRTSLKKNNSKNTARNEKILILLNSFQLNVKSNENEINSEKQSSTNNTTTPTGRKIIF</sequence>
<keyword evidence="3" id="KW-1185">Reference proteome</keyword>
<feature type="region of interest" description="Disordered" evidence="1">
    <location>
        <begin position="153"/>
        <end position="177"/>
    </location>
</feature>
<dbReference type="AlphaFoldDB" id="A0A1I1PYF8"/>
<reference evidence="3" key="1">
    <citation type="submission" date="2016-10" db="EMBL/GenBank/DDBJ databases">
        <authorList>
            <person name="Varghese N."/>
            <person name="Submissions S."/>
        </authorList>
    </citation>
    <scope>NUCLEOTIDE SEQUENCE [LARGE SCALE GENOMIC DNA]</scope>
    <source>
        <strain evidence="3">CGMCC 1.10370</strain>
    </source>
</reference>
<gene>
    <name evidence="2" type="ORF">SAMN05216297_104348</name>
</gene>
<dbReference type="RefSeq" id="WP_091492795.1">
    <property type="nucleotide sequence ID" value="NZ_FOMH01000004.1"/>
</dbReference>
<evidence type="ECO:0000313" key="3">
    <source>
        <dbReference type="Proteomes" id="UP000199672"/>
    </source>
</evidence>
<evidence type="ECO:0000313" key="2">
    <source>
        <dbReference type="EMBL" id="SFD12658.1"/>
    </source>
</evidence>
<organism evidence="2 3">
    <name type="scientific">Flavobacterium phragmitis</name>
    <dbReference type="NCBI Taxonomy" id="739143"/>
    <lineage>
        <taxon>Bacteria</taxon>
        <taxon>Pseudomonadati</taxon>
        <taxon>Bacteroidota</taxon>
        <taxon>Flavobacteriia</taxon>
        <taxon>Flavobacteriales</taxon>
        <taxon>Flavobacteriaceae</taxon>
        <taxon>Flavobacterium</taxon>
    </lineage>
</organism>
<dbReference type="STRING" id="739143.SAMN05216297_104348"/>
<evidence type="ECO:0000256" key="1">
    <source>
        <dbReference type="SAM" id="MobiDB-lite"/>
    </source>
</evidence>
<dbReference type="OrthoDB" id="1258764at2"/>
<protein>
    <submittedName>
        <fullName evidence="2">Uncharacterized protein</fullName>
    </submittedName>
</protein>
<feature type="compositionally biased region" description="Polar residues" evidence="1">
    <location>
        <begin position="153"/>
        <end position="171"/>
    </location>
</feature>
<proteinExistence type="predicted"/>
<dbReference type="Proteomes" id="UP000199672">
    <property type="component" value="Unassembled WGS sequence"/>
</dbReference>
<accession>A0A1I1PYF8</accession>
<name>A0A1I1PYF8_9FLAO</name>
<dbReference type="EMBL" id="FOMH01000004">
    <property type="protein sequence ID" value="SFD12658.1"/>
    <property type="molecule type" value="Genomic_DNA"/>
</dbReference>